<dbReference type="OMA" id="EWHRTHR"/>
<organism evidence="3 4">
    <name type="scientific">Chlamydomonas reinhardtii</name>
    <name type="common">Chlamydomonas smithii</name>
    <dbReference type="NCBI Taxonomy" id="3055"/>
    <lineage>
        <taxon>Eukaryota</taxon>
        <taxon>Viridiplantae</taxon>
        <taxon>Chlorophyta</taxon>
        <taxon>core chlorophytes</taxon>
        <taxon>Chlorophyceae</taxon>
        <taxon>CS clade</taxon>
        <taxon>Chlamydomonadales</taxon>
        <taxon>Chlamydomonadaceae</taxon>
        <taxon>Chlamydomonas</taxon>
    </lineage>
</organism>
<feature type="chain" id="PRO_5014441635" description="O-fucosyltransferase family protein" evidence="2">
    <location>
        <begin position="23"/>
        <end position="483"/>
    </location>
</feature>
<dbReference type="EMBL" id="KZ454945">
    <property type="protein sequence ID" value="PNW69842.1"/>
    <property type="molecule type" value="Genomic_DNA"/>
</dbReference>
<evidence type="ECO:0000256" key="2">
    <source>
        <dbReference type="SAM" id="SignalP"/>
    </source>
</evidence>
<dbReference type="GeneID" id="5720794"/>
<feature type="region of interest" description="Disordered" evidence="1">
    <location>
        <begin position="353"/>
        <end position="376"/>
    </location>
</feature>
<keyword evidence="4" id="KW-1185">Reference proteome</keyword>
<reference evidence="3 4" key="1">
    <citation type="journal article" date="2007" name="Science">
        <title>The Chlamydomonas genome reveals the evolution of key animal and plant functions.</title>
        <authorList>
            <person name="Merchant S.S."/>
            <person name="Prochnik S.E."/>
            <person name="Vallon O."/>
            <person name="Harris E.H."/>
            <person name="Karpowicz S.J."/>
            <person name="Witman G.B."/>
            <person name="Terry A."/>
            <person name="Salamov A."/>
            <person name="Fritz-Laylin L.K."/>
            <person name="Marechal-Drouard L."/>
            <person name="Marshall W.F."/>
            <person name="Qu L.H."/>
            <person name="Nelson D.R."/>
            <person name="Sanderfoot A.A."/>
            <person name="Spalding M.H."/>
            <person name="Kapitonov V.V."/>
            <person name="Ren Q."/>
            <person name="Ferris P."/>
            <person name="Lindquist E."/>
            <person name="Shapiro H."/>
            <person name="Lucas S.M."/>
            <person name="Grimwood J."/>
            <person name="Schmutz J."/>
            <person name="Cardol P."/>
            <person name="Cerutti H."/>
            <person name="Chanfreau G."/>
            <person name="Chen C.L."/>
            <person name="Cognat V."/>
            <person name="Croft M.T."/>
            <person name="Dent R."/>
            <person name="Dutcher S."/>
            <person name="Fernandez E."/>
            <person name="Fukuzawa H."/>
            <person name="Gonzalez-Ballester D."/>
            <person name="Gonzalez-Halphen D."/>
            <person name="Hallmann A."/>
            <person name="Hanikenne M."/>
            <person name="Hippler M."/>
            <person name="Inwood W."/>
            <person name="Jabbari K."/>
            <person name="Kalanon M."/>
            <person name="Kuras R."/>
            <person name="Lefebvre P.A."/>
            <person name="Lemaire S.D."/>
            <person name="Lobanov A.V."/>
            <person name="Lohr M."/>
            <person name="Manuell A."/>
            <person name="Meier I."/>
            <person name="Mets L."/>
            <person name="Mittag M."/>
            <person name="Mittelmeier T."/>
            <person name="Moroney J.V."/>
            <person name="Moseley J."/>
            <person name="Napoli C."/>
            <person name="Nedelcu A.M."/>
            <person name="Niyogi K."/>
            <person name="Novoselov S.V."/>
            <person name="Paulsen I.T."/>
            <person name="Pazour G."/>
            <person name="Purton S."/>
            <person name="Ral J.P."/>
            <person name="Riano-Pachon D.M."/>
            <person name="Riekhof W."/>
            <person name="Rymarquis L."/>
            <person name="Schroda M."/>
            <person name="Stern D."/>
            <person name="Umen J."/>
            <person name="Willows R."/>
            <person name="Wilson N."/>
            <person name="Zimmer S.L."/>
            <person name="Allmer J."/>
            <person name="Balk J."/>
            <person name="Bisova K."/>
            <person name="Chen C.J."/>
            <person name="Elias M."/>
            <person name="Gendler K."/>
            <person name="Hauser C."/>
            <person name="Lamb M.R."/>
            <person name="Ledford H."/>
            <person name="Long J.C."/>
            <person name="Minagawa J."/>
            <person name="Page M.D."/>
            <person name="Pan J."/>
            <person name="Pootakham W."/>
            <person name="Roje S."/>
            <person name="Rose A."/>
            <person name="Stahlberg E."/>
            <person name="Terauchi A.M."/>
            <person name="Yang P."/>
            <person name="Ball S."/>
            <person name="Bowler C."/>
            <person name="Dieckmann C.L."/>
            <person name="Gladyshev V.N."/>
            <person name="Green P."/>
            <person name="Jorgensen R."/>
            <person name="Mayfield S."/>
            <person name="Mueller-Roeber B."/>
            <person name="Rajamani S."/>
            <person name="Sayre R.T."/>
            <person name="Brokstein P."/>
            <person name="Dubchak I."/>
            <person name="Goodstein D."/>
            <person name="Hornick L."/>
            <person name="Huang Y.W."/>
            <person name="Jhaveri J."/>
            <person name="Luo Y."/>
            <person name="Martinez D."/>
            <person name="Ngau W.C."/>
            <person name="Otillar B."/>
            <person name="Poliakov A."/>
            <person name="Porter A."/>
            <person name="Szajkowski L."/>
            <person name="Werner G."/>
            <person name="Zhou K."/>
            <person name="Grigoriev I.V."/>
            <person name="Rokhsar D.S."/>
            <person name="Grossman A.R."/>
        </authorList>
    </citation>
    <scope>NUCLEOTIDE SEQUENCE [LARGE SCALE GENOMIC DNA]</scope>
    <source>
        <strain evidence="4">CC-503</strain>
    </source>
</reference>
<feature type="compositionally biased region" description="Low complexity" evidence="1">
    <location>
        <begin position="354"/>
        <end position="372"/>
    </location>
</feature>
<dbReference type="InParanoid" id="A0A2K3CNI2"/>
<dbReference type="ExpressionAtlas" id="A0A2K3CNI2">
    <property type="expression patterns" value="baseline and differential"/>
</dbReference>
<protein>
    <recommendedName>
        <fullName evidence="5">O-fucosyltransferase family protein</fullName>
    </recommendedName>
</protein>
<name>A0A2K3CNI2_CHLRE</name>
<dbReference type="KEGG" id="cre:CHLRE_18g748847v5"/>
<accession>A0A2K3CNI2</accession>
<dbReference type="PaxDb" id="3055-EDP01861"/>
<evidence type="ECO:0000256" key="1">
    <source>
        <dbReference type="SAM" id="MobiDB-lite"/>
    </source>
</evidence>
<dbReference type="AlphaFoldDB" id="A0A2K3CNI2"/>
<proteinExistence type="predicted"/>
<feature type="signal peptide" evidence="2">
    <location>
        <begin position="1"/>
        <end position="22"/>
    </location>
</feature>
<keyword evidence="2" id="KW-0732">Signal</keyword>
<dbReference type="Proteomes" id="UP000006906">
    <property type="component" value="Unassembled WGS sequence"/>
</dbReference>
<sequence length="483" mass="52113">MSCGWLLKFVLVLAAVCGLSCSASRLQCRHTSEPDCWLPEYVEWHRTHRGRPDAKYLVWVCYRDDGLGGPDAPSRNVYADCAGLGDRLRGIHYLTRIAYAVKRVLLVWQESPVLLEHFLEPTHIDWRLTPELGIDLAREVAQSARHYVVGVETGNQLREEVLQGTFQQLPDRVVTVSTNWLAEDPVGGPVPDLSQHTPLMGQLARALFRLSSAVEAATDAALASVGVKPGQPFVAAHLRLGGQIGEEFAIERFSLGQPHEVLQLAFQCAAGLVDADKRRLRQAAAAAAVLAPTQAAAALAAVTESESHMPHVLLTDNDELRRRVSAGELPPWVSPELHPVHIRLRRIPGLHNTSASSSAPASSSAAALSPDGASPPPAALSPAELAALVQAHVASLADFGILVRARCVVLSPSGFSMQAQLLGNQACAATIGRDDRSGVEPCPGTVRDWRWWWGQWWCRLVGGCGKQAGSGRRRNLAAVKAGK</sequence>
<evidence type="ECO:0000313" key="3">
    <source>
        <dbReference type="EMBL" id="PNW69842.1"/>
    </source>
</evidence>
<evidence type="ECO:0008006" key="5">
    <source>
        <dbReference type="Google" id="ProtNLM"/>
    </source>
</evidence>
<dbReference type="Gramene" id="PNW69842">
    <property type="protein sequence ID" value="PNW69842"/>
    <property type="gene ID" value="CHLRE_18g748847v5"/>
</dbReference>
<dbReference type="OrthoDB" id="538146at2759"/>
<gene>
    <name evidence="3" type="ORF">CHLRE_18g748847v5</name>
</gene>
<evidence type="ECO:0000313" key="4">
    <source>
        <dbReference type="Proteomes" id="UP000006906"/>
    </source>
</evidence>
<dbReference type="RefSeq" id="XP_042914256.1">
    <property type="nucleotide sequence ID" value="XM_043072805.1"/>
</dbReference>